<dbReference type="InterPro" id="IPR016181">
    <property type="entry name" value="Acyl_CoA_acyltransferase"/>
</dbReference>
<dbReference type="RefSeq" id="WP_398277847.1">
    <property type="nucleotide sequence ID" value="NZ_JBITLV010000002.1"/>
</dbReference>
<evidence type="ECO:0000256" key="1">
    <source>
        <dbReference type="ARBA" id="ARBA00022679"/>
    </source>
</evidence>
<organism evidence="3 4">
    <name type="scientific">Spongisporangium articulatum</name>
    <dbReference type="NCBI Taxonomy" id="3362603"/>
    <lineage>
        <taxon>Bacteria</taxon>
        <taxon>Bacillati</taxon>
        <taxon>Actinomycetota</taxon>
        <taxon>Actinomycetes</taxon>
        <taxon>Kineosporiales</taxon>
        <taxon>Kineosporiaceae</taxon>
        <taxon>Spongisporangium</taxon>
    </lineage>
</organism>
<protein>
    <submittedName>
        <fullName evidence="3">N-acetyltransferase</fullName>
    </submittedName>
</protein>
<accession>A0ABW8AKX7</accession>
<keyword evidence="1" id="KW-0808">Transferase</keyword>
<evidence type="ECO:0000313" key="3">
    <source>
        <dbReference type="EMBL" id="MFI7587020.1"/>
    </source>
</evidence>
<dbReference type="Gene3D" id="3.40.630.30">
    <property type="match status" value="2"/>
</dbReference>
<dbReference type="Proteomes" id="UP001612915">
    <property type="component" value="Unassembled WGS sequence"/>
</dbReference>
<evidence type="ECO:0000313" key="4">
    <source>
        <dbReference type="Proteomes" id="UP001612915"/>
    </source>
</evidence>
<keyword evidence="2" id="KW-0012">Acyltransferase</keyword>
<dbReference type="CDD" id="cd04301">
    <property type="entry name" value="NAT_SF"/>
    <property type="match status" value="1"/>
</dbReference>
<dbReference type="InterPro" id="IPR050832">
    <property type="entry name" value="Bact_Acetyltransf"/>
</dbReference>
<name>A0ABW8AKX7_9ACTN</name>
<dbReference type="SUPFAM" id="SSF55729">
    <property type="entry name" value="Acyl-CoA N-acyltransferases (Nat)"/>
    <property type="match status" value="2"/>
</dbReference>
<proteinExistence type="predicted"/>
<reference evidence="3 4" key="1">
    <citation type="submission" date="2024-10" db="EMBL/GenBank/DDBJ databases">
        <title>The Natural Products Discovery Center: Release of the First 8490 Sequenced Strains for Exploring Actinobacteria Biosynthetic Diversity.</title>
        <authorList>
            <person name="Kalkreuter E."/>
            <person name="Kautsar S.A."/>
            <person name="Yang D."/>
            <person name="Bader C.D."/>
            <person name="Teijaro C.N."/>
            <person name="Fluegel L."/>
            <person name="Davis C.M."/>
            <person name="Simpson J.R."/>
            <person name="Lauterbach L."/>
            <person name="Steele A.D."/>
            <person name="Gui C."/>
            <person name="Meng S."/>
            <person name="Li G."/>
            <person name="Viehrig K."/>
            <person name="Ye F."/>
            <person name="Su P."/>
            <person name="Kiefer A.F."/>
            <person name="Nichols A."/>
            <person name="Cepeda A.J."/>
            <person name="Yan W."/>
            <person name="Fan B."/>
            <person name="Jiang Y."/>
            <person name="Adhikari A."/>
            <person name="Zheng C.-J."/>
            <person name="Schuster L."/>
            <person name="Cowan T.M."/>
            <person name="Smanski M.J."/>
            <person name="Chevrette M.G."/>
            <person name="De Carvalho L.P.S."/>
            <person name="Shen B."/>
        </authorList>
    </citation>
    <scope>NUCLEOTIDE SEQUENCE [LARGE SCALE GENOMIC DNA]</scope>
    <source>
        <strain evidence="3 4">NPDC049639</strain>
    </source>
</reference>
<comment type="caution">
    <text evidence="3">The sequence shown here is derived from an EMBL/GenBank/DDBJ whole genome shotgun (WGS) entry which is preliminary data.</text>
</comment>
<dbReference type="EMBL" id="JBITLV010000002">
    <property type="protein sequence ID" value="MFI7587020.1"/>
    <property type="molecule type" value="Genomic_DNA"/>
</dbReference>
<sequence>MSDFTVRPFARPDRDGLTALVNAHVAAVVPGASVSTATLLAQLEREPREPVEDPWVVDRATLVVEADRRLVGAAHLQRFSPDDAAPAGLRGVGAIRWLVFEPGGPDAGRGLLEACVRVARAWGSRVVGADGTLPVPGVYGVPEQWPHVLDALRDAGFASDGRVETVWLAPVSVLPEPGPAPLPGLSAVRAVGVQGVRFSAVLVGRTIGFVELDTTLDAGSQRPRNGGLADIGNLWVEAGFRRRGVARWLLGTGAEWLRLGEVGRLLAYTLPPEHGGDDAEPPFLSGCGFRPLTRTVRDLTL</sequence>
<keyword evidence="4" id="KW-1185">Reference proteome</keyword>
<evidence type="ECO:0000256" key="2">
    <source>
        <dbReference type="ARBA" id="ARBA00023315"/>
    </source>
</evidence>
<gene>
    <name evidence="3" type="ORF">ACIB24_08090</name>
</gene>
<dbReference type="PANTHER" id="PTHR43877">
    <property type="entry name" value="AMINOALKYLPHOSPHONATE N-ACETYLTRANSFERASE-RELATED-RELATED"/>
    <property type="match status" value="1"/>
</dbReference>